<dbReference type="InterPro" id="IPR019920">
    <property type="entry name" value="F420-binding_dom_put"/>
</dbReference>
<evidence type="ECO:0000313" key="3">
    <source>
        <dbReference type="EMBL" id="GAA3632803.1"/>
    </source>
</evidence>
<gene>
    <name evidence="3" type="ORF">GCM10022236_39170</name>
</gene>
<name>A0ABP7AHS0_9ACTN</name>
<dbReference type="NCBIfam" id="TIGR03618">
    <property type="entry name" value="Rv1155_F420"/>
    <property type="match status" value="1"/>
</dbReference>
<keyword evidence="1" id="KW-0560">Oxidoreductase</keyword>
<reference evidence="4" key="1">
    <citation type="journal article" date="2019" name="Int. J. Syst. Evol. Microbiol.">
        <title>The Global Catalogue of Microorganisms (GCM) 10K type strain sequencing project: providing services to taxonomists for standard genome sequencing and annotation.</title>
        <authorList>
            <consortium name="The Broad Institute Genomics Platform"/>
            <consortium name="The Broad Institute Genome Sequencing Center for Infectious Disease"/>
            <person name="Wu L."/>
            <person name="Ma J."/>
        </authorList>
    </citation>
    <scope>NUCLEOTIDE SEQUENCE [LARGE SCALE GENOMIC DNA]</scope>
    <source>
        <strain evidence="4">JCM 16929</strain>
    </source>
</reference>
<dbReference type="PANTHER" id="PTHR35176:SF1">
    <property type="entry name" value="F420H(2)-DEPENDENT BILIVERDIN REDUCTASE"/>
    <property type="match status" value="1"/>
</dbReference>
<proteinExistence type="predicted"/>
<dbReference type="Pfam" id="PF01243">
    <property type="entry name" value="PNPOx_N"/>
    <property type="match status" value="1"/>
</dbReference>
<dbReference type="InterPro" id="IPR011576">
    <property type="entry name" value="Pyridox_Oxase_N"/>
</dbReference>
<protein>
    <submittedName>
        <fullName evidence="3">PPOX class F420-dependent oxidoreductase</fullName>
    </submittedName>
</protein>
<dbReference type="PANTHER" id="PTHR35176">
    <property type="entry name" value="HEME OXYGENASE HI_0854-RELATED"/>
    <property type="match status" value="1"/>
</dbReference>
<dbReference type="InterPro" id="IPR052019">
    <property type="entry name" value="F420H2_bilvrd_red/Heme_oxyg"/>
</dbReference>
<dbReference type="Proteomes" id="UP001501490">
    <property type="component" value="Unassembled WGS sequence"/>
</dbReference>
<keyword evidence="4" id="KW-1185">Reference proteome</keyword>
<comment type="caution">
    <text evidence="3">The sequence shown here is derived from an EMBL/GenBank/DDBJ whole genome shotgun (WGS) entry which is preliminary data.</text>
</comment>
<sequence length="165" mass="17769">MLISEIEVHAVARKKHREEGDRAVPAPMNDQQVLAFLAAGAPTAHLATVRSDGRPHVVPIWFVVDGEDLVFVTHSSSVKARNLRRAAYAAVSVDDPHPPFSFAQVEGPVTLIDDIEQVRHWGEIGAARYIGAEAAAAYATGEGFPDDLLGRLTPARMTGIARLAD</sequence>
<accession>A0ABP7AHS0</accession>
<dbReference type="EMBL" id="BAABAB010000031">
    <property type="protein sequence ID" value="GAA3632803.1"/>
    <property type="molecule type" value="Genomic_DNA"/>
</dbReference>
<dbReference type="Gene3D" id="2.30.110.10">
    <property type="entry name" value="Electron Transport, Fmn-binding Protein, Chain A"/>
    <property type="match status" value="1"/>
</dbReference>
<organism evidence="3 4">
    <name type="scientific">Microlunatus ginsengisoli</name>
    <dbReference type="NCBI Taxonomy" id="363863"/>
    <lineage>
        <taxon>Bacteria</taxon>
        <taxon>Bacillati</taxon>
        <taxon>Actinomycetota</taxon>
        <taxon>Actinomycetes</taxon>
        <taxon>Propionibacteriales</taxon>
        <taxon>Propionibacteriaceae</taxon>
        <taxon>Microlunatus</taxon>
    </lineage>
</organism>
<dbReference type="SUPFAM" id="SSF50475">
    <property type="entry name" value="FMN-binding split barrel"/>
    <property type="match status" value="1"/>
</dbReference>
<evidence type="ECO:0000313" key="4">
    <source>
        <dbReference type="Proteomes" id="UP001501490"/>
    </source>
</evidence>
<evidence type="ECO:0000259" key="2">
    <source>
        <dbReference type="Pfam" id="PF01243"/>
    </source>
</evidence>
<feature type="domain" description="Pyridoxamine 5'-phosphate oxidase N-terminal" evidence="2">
    <location>
        <begin position="31"/>
        <end position="158"/>
    </location>
</feature>
<dbReference type="InterPro" id="IPR012349">
    <property type="entry name" value="Split_barrel_FMN-bd"/>
</dbReference>
<evidence type="ECO:0000256" key="1">
    <source>
        <dbReference type="ARBA" id="ARBA00023002"/>
    </source>
</evidence>